<dbReference type="Proteomes" id="UP000319663">
    <property type="component" value="Unassembled WGS sequence"/>
</dbReference>
<accession>A0A507QRL9</accession>
<dbReference type="InterPro" id="IPR055100">
    <property type="entry name" value="GNAT_LYC1-like"/>
</dbReference>
<evidence type="ECO:0000313" key="3">
    <source>
        <dbReference type="Proteomes" id="UP000319663"/>
    </source>
</evidence>
<dbReference type="AlphaFoldDB" id="A0A507QRL9"/>
<dbReference type="InterPro" id="IPR016181">
    <property type="entry name" value="Acyl_CoA_acyltransferase"/>
</dbReference>
<dbReference type="GO" id="GO:0016747">
    <property type="term" value="F:acyltransferase activity, transferring groups other than amino-acyl groups"/>
    <property type="evidence" value="ECO:0007669"/>
    <property type="project" value="InterPro"/>
</dbReference>
<dbReference type="SUPFAM" id="SSF55729">
    <property type="entry name" value="Acyl-CoA N-acyltransferases (Nat)"/>
    <property type="match status" value="1"/>
</dbReference>
<feature type="domain" description="N-acetyltransferase" evidence="1">
    <location>
        <begin position="21"/>
        <end position="191"/>
    </location>
</feature>
<sequence length="397" mass="45286">MVSADDVYTNSTLPPGNSPNLILVPATPAERIETIKLNSVAWKGPLDIPTYIERENHLHQQRLVKDGLTNWILVDGREPEGKRTILSSCETYLKKAFLAYRGQVEDIITHGIGSVYCRPEFRGKGYARRMLEELSRKLDTWQVERMGKRNRSVFSVLYSDIGKSFYSQFGWTPFPSSHISLLPISEAKYDSIRPGSSPQVRALFADDVRSCMCSDKTARKERGLLQVDSEKSPDEAIVAIAPDFDHYIWHWAREEFFVKKLFPNSRTAPLIKGAGVDGAGVYCAWNRNFGEKPEENTLYILRWVYDEPTSPAEKQAKIDAMAAILRRAQFEAHEWNMHSIEFWNPTPLMQEAVALVDPTATVVHREKSSIASLKWNGAEQGLGNKVEWRWNEKYGWC</sequence>
<dbReference type="EMBL" id="VIFY01000084">
    <property type="protein sequence ID" value="TQB71277.1"/>
    <property type="molecule type" value="Genomic_DNA"/>
</dbReference>
<protein>
    <recommendedName>
        <fullName evidence="1">N-acetyltransferase domain-containing protein</fullName>
    </recommendedName>
</protein>
<dbReference type="OrthoDB" id="2020070at2759"/>
<evidence type="ECO:0000313" key="2">
    <source>
        <dbReference type="EMBL" id="TQB71277.1"/>
    </source>
</evidence>
<dbReference type="Gene3D" id="3.40.630.30">
    <property type="match status" value="1"/>
</dbReference>
<proteinExistence type="predicted"/>
<dbReference type="CDD" id="cd04301">
    <property type="entry name" value="NAT_SF"/>
    <property type="match status" value="1"/>
</dbReference>
<dbReference type="PANTHER" id="PTHR34815">
    <property type="entry name" value="LYSINE ACETYLTRANSFERASE"/>
    <property type="match status" value="1"/>
</dbReference>
<comment type="caution">
    <text evidence="2">The sequence shown here is derived from an EMBL/GenBank/DDBJ whole genome shotgun (WGS) entry which is preliminary data.</text>
</comment>
<organism evidence="2 3">
    <name type="scientific">Monascus purpureus</name>
    <name type="common">Red mold</name>
    <name type="synonym">Monascus anka</name>
    <dbReference type="NCBI Taxonomy" id="5098"/>
    <lineage>
        <taxon>Eukaryota</taxon>
        <taxon>Fungi</taxon>
        <taxon>Dikarya</taxon>
        <taxon>Ascomycota</taxon>
        <taxon>Pezizomycotina</taxon>
        <taxon>Eurotiomycetes</taxon>
        <taxon>Eurotiomycetidae</taxon>
        <taxon>Eurotiales</taxon>
        <taxon>Aspergillaceae</taxon>
        <taxon>Monascus</taxon>
    </lineage>
</organism>
<dbReference type="PROSITE" id="PS51186">
    <property type="entry name" value="GNAT"/>
    <property type="match status" value="1"/>
</dbReference>
<gene>
    <name evidence="2" type="ORF">MPDQ_007677</name>
</gene>
<keyword evidence="3" id="KW-1185">Reference proteome</keyword>
<dbReference type="PANTHER" id="PTHR34815:SF4">
    <property type="entry name" value="N-ACETYLTRANSFERASE DOMAIN-CONTAINING PROTEIN"/>
    <property type="match status" value="1"/>
</dbReference>
<name>A0A507QRL9_MONPU</name>
<dbReference type="STRING" id="5098.A0A507QRL9"/>
<dbReference type="InterPro" id="IPR000182">
    <property type="entry name" value="GNAT_dom"/>
</dbReference>
<dbReference type="Pfam" id="PF22998">
    <property type="entry name" value="GNAT_LYC1-like"/>
    <property type="match status" value="1"/>
</dbReference>
<dbReference type="InterPro" id="IPR053013">
    <property type="entry name" value="LAT"/>
</dbReference>
<evidence type="ECO:0000259" key="1">
    <source>
        <dbReference type="PROSITE" id="PS51186"/>
    </source>
</evidence>
<reference evidence="2 3" key="1">
    <citation type="submission" date="2019-06" db="EMBL/GenBank/DDBJ databases">
        <title>Wine fermentation using esterase from Monascus purpureus.</title>
        <authorList>
            <person name="Geng C."/>
            <person name="Zhang Y."/>
        </authorList>
    </citation>
    <scope>NUCLEOTIDE SEQUENCE [LARGE SCALE GENOMIC DNA]</scope>
    <source>
        <strain evidence="2">HQ1</strain>
    </source>
</reference>